<evidence type="ECO:0000256" key="8">
    <source>
        <dbReference type="SAM" id="Phobius"/>
    </source>
</evidence>
<feature type="region of interest" description="Disordered" evidence="7">
    <location>
        <begin position="550"/>
        <end position="585"/>
    </location>
</feature>
<feature type="transmembrane region" description="Helical" evidence="8">
    <location>
        <begin position="39"/>
        <end position="63"/>
    </location>
</feature>
<gene>
    <name evidence="9" type="ORF">BASA50_007894</name>
</gene>
<dbReference type="Pfam" id="PF06775">
    <property type="entry name" value="Seipin"/>
    <property type="match status" value="1"/>
</dbReference>
<evidence type="ECO:0000256" key="2">
    <source>
        <dbReference type="ARBA" id="ARBA00022692"/>
    </source>
</evidence>
<dbReference type="CDD" id="cd23995">
    <property type="entry name" value="Seipin_BSCL2_like"/>
    <property type="match status" value="1"/>
</dbReference>
<evidence type="ECO:0000256" key="4">
    <source>
        <dbReference type="ARBA" id="ARBA00022989"/>
    </source>
</evidence>
<comment type="caution">
    <text evidence="9">The sequence shown here is derived from an EMBL/GenBank/DDBJ whole genome shotgun (WGS) entry which is preliminary data.</text>
</comment>
<feature type="transmembrane region" description="Helical" evidence="8">
    <location>
        <begin position="238"/>
        <end position="258"/>
    </location>
</feature>
<evidence type="ECO:0000256" key="6">
    <source>
        <dbReference type="ARBA" id="ARBA00023136"/>
    </source>
</evidence>
<keyword evidence="5" id="KW-0443">Lipid metabolism</keyword>
<keyword evidence="2 8" id="KW-0812">Transmembrane</keyword>
<proteinExistence type="predicted"/>
<accession>A0ABQ8F5Q1</accession>
<feature type="region of interest" description="Disordered" evidence="7">
    <location>
        <begin position="331"/>
        <end position="363"/>
    </location>
</feature>
<dbReference type="PANTHER" id="PTHR21212:SF0">
    <property type="entry name" value="SEIPIN"/>
    <property type="match status" value="1"/>
</dbReference>
<keyword evidence="3" id="KW-0256">Endoplasmic reticulum</keyword>
<dbReference type="Proteomes" id="UP001648503">
    <property type="component" value="Unassembled WGS sequence"/>
</dbReference>
<dbReference type="InterPro" id="IPR009617">
    <property type="entry name" value="Seipin"/>
</dbReference>
<evidence type="ECO:0000256" key="5">
    <source>
        <dbReference type="ARBA" id="ARBA00023098"/>
    </source>
</evidence>
<evidence type="ECO:0000313" key="9">
    <source>
        <dbReference type="EMBL" id="KAH6592714.1"/>
    </source>
</evidence>
<evidence type="ECO:0000313" key="10">
    <source>
        <dbReference type="Proteomes" id="UP001648503"/>
    </source>
</evidence>
<feature type="compositionally biased region" description="Polar residues" evidence="7">
    <location>
        <begin position="550"/>
        <end position="561"/>
    </location>
</feature>
<evidence type="ECO:0000256" key="7">
    <source>
        <dbReference type="SAM" id="MobiDB-lite"/>
    </source>
</evidence>
<evidence type="ECO:0000256" key="3">
    <source>
        <dbReference type="ARBA" id="ARBA00022824"/>
    </source>
</evidence>
<feature type="compositionally biased region" description="Acidic residues" evidence="7">
    <location>
        <begin position="337"/>
        <end position="346"/>
    </location>
</feature>
<keyword evidence="10" id="KW-1185">Reference proteome</keyword>
<dbReference type="EMBL" id="JAFCIX010000374">
    <property type="protein sequence ID" value="KAH6592714.1"/>
    <property type="molecule type" value="Genomic_DNA"/>
</dbReference>
<sequence length="585" mass="63684">MDSITSSITHVQQTAQSWIAGIVERLTSESSQRMALSSVVFGTALGSMTVVAVSIYSLFYIMYMPQAAITIPFYLQYPSHLNQQSQPQSMPSATVNLSQFSATHLPLLTPEQHYSFTADISIPDSDANFKLGNFMVSIELLSKNNDSLAQSIRPAMVRYKSSLFKTVTLLWKVFFIPFGGFTEAQQLSVCLVENYVEKKAAYVDSVVLFFSDPRLQTYQTNLRIETHFQGLSYFMYHWWLTTSLFFISFILLVETLLFSSTCSLFSALFVNDDNDLVHNSENVSHAPREGPLDDGGVASHDIGLGRGLAATYTDDIGGSARSNAAAINGEFSNSDIHDDDEDDGFFDDAHSDESGEQIHGNRAFQTASREDTYDLNSGTSNRYGIGGSGVVFRGRRSPEYLKTTTQLGFGAPVSGNGIGNIRRSSPFVHSRYGALYSLPYESPFPSQSTSFGGASTIIDRPPTSGAAEGLGGLAYSSISMSAASPRVARDPFLSSQHPRASPPHIHNDTFATDPDTATFLPIPGHIADLPNVSEYPEQTHQQMSQVVPTPTLQDVGDSSSIFPGVEEEIPGDAQSDTLKDNVGGK</sequence>
<evidence type="ECO:0008006" key="11">
    <source>
        <dbReference type="Google" id="ProtNLM"/>
    </source>
</evidence>
<keyword evidence="6 8" id="KW-0472">Membrane</keyword>
<reference evidence="9 10" key="1">
    <citation type="submission" date="2021-02" db="EMBL/GenBank/DDBJ databases">
        <title>Variation within the Batrachochytrium salamandrivorans European outbreak.</title>
        <authorList>
            <person name="Kelly M."/>
            <person name="Pasmans F."/>
            <person name="Shea T.P."/>
            <person name="Munoz J.F."/>
            <person name="Carranza S."/>
            <person name="Cuomo C.A."/>
            <person name="Martel A."/>
        </authorList>
    </citation>
    <scope>NUCLEOTIDE SEQUENCE [LARGE SCALE GENOMIC DNA]</scope>
    <source>
        <strain evidence="9 10">AMFP18/2</strain>
    </source>
</reference>
<keyword evidence="4 8" id="KW-1133">Transmembrane helix</keyword>
<protein>
    <recommendedName>
        <fullName evidence="11">Seipin</fullName>
    </recommendedName>
</protein>
<organism evidence="9 10">
    <name type="scientific">Batrachochytrium salamandrivorans</name>
    <dbReference type="NCBI Taxonomy" id="1357716"/>
    <lineage>
        <taxon>Eukaryota</taxon>
        <taxon>Fungi</taxon>
        <taxon>Fungi incertae sedis</taxon>
        <taxon>Chytridiomycota</taxon>
        <taxon>Chytridiomycota incertae sedis</taxon>
        <taxon>Chytridiomycetes</taxon>
        <taxon>Rhizophydiales</taxon>
        <taxon>Rhizophydiales incertae sedis</taxon>
        <taxon>Batrachochytrium</taxon>
    </lineage>
</organism>
<evidence type="ECO:0000256" key="1">
    <source>
        <dbReference type="ARBA" id="ARBA00004477"/>
    </source>
</evidence>
<dbReference type="PANTHER" id="PTHR21212">
    <property type="entry name" value="BERNARDINELLI-SEIP CONGENITAL LIPODYSTROPHY 2 HOMOLOG BSCL2 PROTEIN"/>
    <property type="match status" value="1"/>
</dbReference>
<comment type="subcellular location">
    <subcellularLocation>
        <location evidence="1">Endoplasmic reticulum membrane</location>
        <topology evidence="1">Multi-pass membrane protein</topology>
    </subcellularLocation>
</comment>
<name>A0ABQ8F5Q1_9FUNG</name>